<evidence type="ECO:0000313" key="2">
    <source>
        <dbReference type="Proteomes" id="UP000250157"/>
    </source>
</evidence>
<sequence>MVKGICACIWAGLCFWTLHTGEATVISQSVAQGSLALILLLSIKD</sequence>
<protein>
    <submittedName>
        <fullName evidence="1">Acridine resistance</fullName>
    </submittedName>
</protein>
<name>A0A2Z5ZCW4_9CAUD</name>
<keyword evidence="2" id="KW-1185">Reference proteome</keyword>
<dbReference type="RefSeq" id="YP_010090983.1">
    <property type="nucleotide sequence ID" value="NC_055721.1"/>
</dbReference>
<accession>A0A2Z5ZCW4</accession>
<reference evidence="1 2" key="1">
    <citation type="submission" date="2018-02" db="EMBL/GenBank/DDBJ databases">
        <title>Full genome sequencing of a novel polyvalent bacteriophage as one of T4-Family member.</title>
        <authorList>
            <person name="Kawasaki T."/>
            <person name="Saad A.M."/>
            <person name="Yamada T."/>
        </authorList>
    </citation>
    <scope>NUCLEOTIDE SEQUENCE [LARGE SCALE GENOMIC DNA]</scope>
    <source>
        <strain evidence="1 2">EcS1</strain>
    </source>
</reference>
<organism evidence="1 2">
    <name type="scientific">Escherichia phage EcS1</name>
    <dbReference type="NCBI Taxonomy" id="2083276"/>
    <lineage>
        <taxon>Viruses</taxon>
        <taxon>Duplodnaviria</taxon>
        <taxon>Heunggongvirae</taxon>
        <taxon>Uroviricota</taxon>
        <taxon>Caudoviricetes</taxon>
        <taxon>Pantevenvirales</taxon>
        <taxon>Straboviridae</taxon>
        <taxon>Tevenvirinae</taxon>
        <taxon>Kagamiyamavirus</taxon>
        <taxon>Kagamiyamavirus ecs1</taxon>
    </lineage>
</organism>
<proteinExistence type="predicted"/>
<evidence type="ECO:0000313" key="1">
    <source>
        <dbReference type="EMBL" id="BBC78336.1"/>
    </source>
</evidence>
<dbReference type="EMBL" id="LC371242">
    <property type="protein sequence ID" value="BBC78336.1"/>
    <property type="molecule type" value="Genomic_DNA"/>
</dbReference>
<dbReference type="GeneID" id="65108475"/>
<dbReference type="KEGG" id="vg:65108475"/>
<dbReference type="Proteomes" id="UP000250157">
    <property type="component" value="Segment"/>
</dbReference>